<dbReference type="Gene3D" id="3.40.1020.10">
    <property type="entry name" value="Biosynthetic Threonine Deaminase, Domain 3"/>
    <property type="match status" value="1"/>
</dbReference>
<dbReference type="OrthoDB" id="4418812at2759"/>
<proteinExistence type="predicted"/>
<gene>
    <name evidence="2" type="ORF">VOLCADRAFT_88879</name>
</gene>
<name>D8TQ71_VOLCA</name>
<dbReference type="InParanoid" id="D8TQ71"/>
<dbReference type="EMBL" id="GL378331">
    <property type="protein sequence ID" value="EFJ50484.1"/>
    <property type="molecule type" value="Genomic_DNA"/>
</dbReference>
<feature type="domain" description="ACT-like" evidence="1">
    <location>
        <begin position="177"/>
        <end position="254"/>
    </location>
</feature>
<dbReference type="STRING" id="3068.D8TQ71"/>
<dbReference type="PROSITE" id="PS51672">
    <property type="entry name" value="ACT_LIKE"/>
    <property type="match status" value="1"/>
</dbReference>
<dbReference type="GeneID" id="9625214"/>
<reference evidence="2 3" key="1">
    <citation type="journal article" date="2010" name="Science">
        <title>Genomic analysis of organismal complexity in the multicellular green alga Volvox carteri.</title>
        <authorList>
            <person name="Prochnik S.E."/>
            <person name="Umen J."/>
            <person name="Nedelcu A.M."/>
            <person name="Hallmann A."/>
            <person name="Miller S.M."/>
            <person name="Nishii I."/>
            <person name="Ferris P."/>
            <person name="Kuo A."/>
            <person name="Mitros T."/>
            <person name="Fritz-Laylin L.K."/>
            <person name="Hellsten U."/>
            <person name="Chapman J."/>
            <person name="Simakov O."/>
            <person name="Rensing S.A."/>
            <person name="Terry A."/>
            <person name="Pangilinan J."/>
            <person name="Kapitonov V."/>
            <person name="Jurka J."/>
            <person name="Salamov A."/>
            <person name="Shapiro H."/>
            <person name="Schmutz J."/>
            <person name="Grimwood J."/>
            <person name="Lindquist E."/>
            <person name="Lucas S."/>
            <person name="Grigoriev I.V."/>
            <person name="Schmitt R."/>
            <person name="Kirk D."/>
            <person name="Rokhsar D.S."/>
        </authorList>
    </citation>
    <scope>NUCLEOTIDE SEQUENCE [LARGE SCALE GENOMIC DNA]</scope>
    <source>
        <strain evidence="3">f. Nagariensis / Eve</strain>
    </source>
</reference>
<dbReference type="KEGG" id="vcn:VOLCADRAFT_88879"/>
<dbReference type="InterPro" id="IPR038110">
    <property type="entry name" value="TD_ACT-like_sf"/>
</dbReference>
<evidence type="ECO:0000259" key="1">
    <source>
        <dbReference type="PROSITE" id="PS51672"/>
    </source>
</evidence>
<dbReference type="SUPFAM" id="SSF55021">
    <property type="entry name" value="ACT-like"/>
    <property type="match status" value="1"/>
</dbReference>
<accession>D8TQ71</accession>
<dbReference type="InterPro" id="IPR045865">
    <property type="entry name" value="ACT-like_dom_sf"/>
</dbReference>
<organism evidence="3">
    <name type="scientific">Volvox carteri f. nagariensis</name>
    <dbReference type="NCBI Taxonomy" id="3068"/>
    <lineage>
        <taxon>Eukaryota</taxon>
        <taxon>Viridiplantae</taxon>
        <taxon>Chlorophyta</taxon>
        <taxon>core chlorophytes</taxon>
        <taxon>Chlorophyceae</taxon>
        <taxon>CS clade</taxon>
        <taxon>Chlamydomonadales</taxon>
        <taxon>Volvocaceae</taxon>
        <taxon>Volvox</taxon>
    </lineage>
</organism>
<dbReference type="Pfam" id="PF00585">
    <property type="entry name" value="Thr_dehydrat_C"/>
    <property type="match status" value="1"/>
</dbReference>
<keyword evidence="3" id="KW-1185">Reference proteome</keyword>
<dbReference type="AlphaFoldDB" id="D8TQ71"/>
<dbReference type="RefSeq" id="XP_002948609.1">
    <property type="nucleotide sequence ID" value="XM_002948563.1"/>
</dbReference>
<evidence type="ECO:0000313" key="2">
    <source>
        <dbReference type="EMBL" id="EFJ50484.1"/>
    </source>
</evidence>
<dbReference type="Proteomes" id="UP000001058">
    <property type="component" value="Unassembled WGS sequence"/>
</dbReference>
<sequence length="265" mass="29510">MEPLYGLDNLLTSERCTVLNRSFTTCPVTVWIHPSITGLMTRLTCRLGTAACTHLPLCASHTHLCESSCNYYPYITATHSKVFHTIPRPFHAPSRLMWSSLPPLYTQVDMGTAILTVCAVPAVYVTIKLSYTAAGRGSDGRGRRDTVTFKVVVDVVHLRHLAGGRTRSYMGRIEAEKILQVVFPERPGALRRFLDVVSPAWNATLFHYRNSGNRESSVLLGVQVPSYDEERFQAALSSLRGAGEEGFAFKELQGAVREVFDQFIQ</sequence>
<dbReference type="eggNOG" id="KOG1250">
    <property type="taxonomic scope" value="Eukaryota"/>
</dbReference>
<dbReference type="InterPro" id="IPR001721">
    <property type="entry name" value="TD_ACT-like"/>
</dbReference>
<protein>
    <recommendedName>
        <fullName evidence="1">ACT-like domain-containing protein</fullName>
    </recommendedName>
</protein>
<evidence type="ECO:0000313" key="3">
    <source>
        <dbReference type="Proteomes" id="UP000001058"/>
    </source>
</evidence>